<dbReference type="GO" id="GO:0003677">
    <property type="term" value="F:DNA binding"/>
    <property type="evidence" value="ECO:0007669"/>
    <property type="project" value="UniProtKB-UniRule"/>
</dbReference>
<dbReference type="AlphaFoldDB" id="W6MBV5"/>
<dbReference type="OrthoDB" id="9795573at2"/>
<dbReference type="PANTHER" id="PTHR30629">
    <property type="entry name" value="PROPHAGE INTEGRASE"/>
    <property type="match status" value="1"/>
</dbReference>
<evidence type="ECO:0000259" key="7">
    <source>
        <dbReference type="PROSITE" id="PS51900"/>
    </source>
</evidence>
<reference evidence="8" key="1">
    <citation type="submission" date="2013-07" db="EMBL/GenBank/DDBJ databases">
        <authorList>
            <person name="McIlroy S."/>
        </authorList>
    </citation>
    <scope>NUCLEOTIDE SEQUENCE [LARGE SCALE GENOMIC DNA]</scope>
    <source>
        <strain evidence="8">Run_A_D11</strain>
    </source>
</reference>
<evidence type="ECO:0000256" key="5">
    <source>
        <dbReference type="PROSITE-ProRule" id="PRU01248"/>
    </source>
</evidence>
<evidence type="ECO:0000256" key="2">
    <source>
        <dbReference type="ARBA" id="ARBA00022908"/>
    </source>
</evidence>
<evidence type="ECO:0000313" key="9">
    <source>
        <dbReference type="Proteomes" id="UP000035760"/>
    </source>
</evidence>
<comment type="caution">
    <text evidence="8">The sequence shown here is derived from an EMBL/GenBank/DDBJ whole genome shotgun (WGS) entry which is preliminary data.</text>
</comment>
<dbReference type="PROSITE" id="PS51898">
    <property type="entry name" value="TYR_RECOMBINASE"/>
    <property type="match status" value="1"/>
</dbReference>
<dbReference type="EMBL" id="CBTJ020000020">
    <property type="protein sequence ID" value="CDI01528.1"/>
    <property type="molecule type" value="Genomic_DNA"/>
</dbReference>
<keyword evidence="9" id="KW-1185">Reference proteome</keyword>
<organism evidence="8 9">
    <name type="scientific">Candidatus Competibacter denitrificans Run_A_D11</name>
    <dbReference type="NCBI Taxonomy" id="1400863"/>
    <lineage>
        <taxon>Bacteria</taxon>
        <taxon>Pseudomonadati</taxon>
        <taxon>Pseudomonadota</taxon>
        <taxon>Gammaproteobacteria</taxon>
        <taxon>Candidatus Competibacteraceae</taxon>
        <taxon>Candidatus Competibacter</taxon>
    </lineage>
</organism>
<sequence>MALTDSAIKAFRNSTPSTVKLADEKGLFLLITASGAKLWRVRYRFAGREQLLALGVYPDVSLKEARLRRDDIRRQVAAGIDPSAARKTAKAAQAGEGSFEALTLEWYHQFSPNWAPGHAGRIYRRLEVDVLPWIGKRPIAELGAPELLACLRRIQARGALETAHRALQTLSQIFRYAVATGRAVRDPAADLRGALPPVRVKHFATLIDPKAIGALLRDLDGYEGAFVTRCALQLAPLLFVRPGELRQAEWAEIDLDQSEWRIPGAKMKMRHAHIVPLSRQAVAILEDLHPLTGKGRYLFPGLRSAHRPMSENTVNAALRRLGYAQDQITGHGFRSMASTLLNEMGWHRDAIERQLAHAESDGVRAAYNRAEYLPERRKMMQAWSDYLDGLKQGAVVVPIHKTS</sequence>
<evidence type="ECO:0000256" key="3">
    <source>
        <dbReference type="ARBA" id="ARBA00023125"/>
    </source>
</evidence>
<dbReference type="InterPro" id="IPR013762">
    <property type="entry name" value="Integrase-like_cat_sf"/>
</dbReference>
<protein>
    <submittedName>
        <fullName evidence="8">Integrase family protein</fullName>
    </submittedName>
</protein>
<feature type="domain" description="Core-binding (CB)" evidence="7">
    <location>
        <begin position="97"/>
        <end position="178"/>
    </location>
</feature>
<keyword evidence="4" id="KW-0233">DNA recombination</keyword>
<comment type="similarity">
    <text evidence="1">Belongs to the 'phage' integrase family.</text>
</comment>
<evidence type="ECO:0000256" key="4">
    <source>
        <dbReference type="ARBA" id="ARBA00023172"/>
    </source>
</evidence>
<proteinExistence type="inferred from homology"/>
<dbReference type="Gene3D" id="3.30.160.390">
    <property type="entry name" value="Integrase, DNA-binding domain"/>
    <property type="match status" value="1"/>
</dbReference>
<dbReference type="Pfam" id="PF13356">
    <property type="entry name" value="Arm-DNA-bind_3"/>
    <property type="match status" value="1"/>
</dbReference>
<gene>
    <name evidence="8" type="ORF">BN873_150316</name>
</gene>
<dbReference type="InterPro" id="IPR025166">
    <property type="entry name" value="Integrase_DNA_bind_dom"/>
</dbReference>
<dbReference type="Gene3D" id="1.10.150.130">
    <property type="match status" value="1"/>
</dbReference>
<dbReference type="InterPro" id="IPR038488">
    <property type="entry name" value="Integrase_DNA-bd_sf"/>
</dbReference>
<dbReference type="Pfam" id="PF22022">
    <property type="entry name" value="Phage_int_M"/>
    <property type="match status" value="1"/>
</dbReference>
<name>W6MBV5_9GAMM</name>
<dbReference type="InterPro" id="IPR011010">
    <property type="entry name" value="DNA_brk_join_enz"/>
</dbReference>
<dbReference type="GO" id="GO:0006310">
    <property type="term" value="P:DNA recombination"/>
    <property type="evidence" value="ECO:0007669"/>
    <property type="project" value="UniProtKB-KW"/>
</dbReference>
<dbReference type="Proteomes" id="UP000035760">
    <property type="component" value="Unassembled WGS sequence"/>
</dbReference>
<dbReference type="InterPro" id="IPR053876">
    <property type="entry name" value="Phage_int_M"/>
</dbReference>
<feature type="domain" description="Tyr recombinase" evidence="6">
    <location>
        <begin position="202"/>
        <end position="381"/>
    </location>
</feature>
<dbReference type="Pfam" id="PF00589">
    <property type="entry name" value="Phage_integrase"/>
    <property type="match status" value="1"/>
</dbReference>
<dbReference type="SUPFAM" id="SSF56349">
    <property type="entry name" value="DNA breaking-rejoining enzymes"/>
    <property type="match status" value="1"/>
</dbReference>
<evidence type="ECO:0000313" key="8">
    <source>
        <dbReference type="EMBL" id="CDI01528.1"/>
    </source>
</evidence>
<dbReference type="InterPro" id="IPR002104">
    <property type="entry name" value="Integrase_catalytic"/>
</dbReference>
<dbReference type="STRING" id="1400863.BN873_150316"/>
<evidence type="ECO:0000256" key="1">
    <source>
        <dbReference type="ARBA" id="ARBA00008857"/>
    </source>
</evidence>
<dbReference type="InterPro" id="IPR044068">
    <property type="entry name" value="CB"/>
</dbReference>
<dbReference type="InterPro" id="IPR050808">
    <property type="entry name" value="Phage_Integrase"/>
</dbReference>
<dbReference type="CDD" id="cd00801">
    <property type="entry name" value="INT_P4_C"/>
    <property type="match status" value="1"/>
</dbReference>
<dbReference type="PANTHER" id="PTHR30629:SF2">
    <property type="entry name" value="PROPHAGE INTEGRASE INTS-RELATED"/>
    <property type="match status" value="1"/>
</dbReference>
<dbReference type="InterPro" id="IPR010998">
    <property type="entry name" value="Integrase_recombinase_N"/>
</dbReference>
<keyword evidence="3 5" id="KW-0238">DNA-binding</keyword>
<dbReference type="PROSITE" id="PS51900">
    <property type="entry name" value="CB"/>
    <property type="match status" value="1"/>
</dbReference>
<dbReference type="GO" id="GO:0015074">
    <property type="term" value="P:DNA integration"/>
    <property type="evidence" value="ECO:0007669"/>
    <property type="project" value="UniProtKB-KW"/>
</dbReference>
<keyword evidence="2" id="KW-0229">DNA integration</keyword>
<reference evidence="8" key="2">
    <citation type="submission" date="2014-03" db="EMBL/GenBank/DDBJ databases">
        <title>Candidatus Competibacter-lineage genomes retrieved from metagenomes reveal functional metabolic diversity.</title>
        <authorList>
            <person name="McIlroy S.J."/>
            <person name="Albertsen M."/>
            <person name="Andresen E.K."/>
            <person name="Saunders A.M."/>
            <person name="Kristiansen R."/>
            <person name="Stokholm-Bjerregaard M."/>
            <person name="Nielsen K.L."/>
            <person name="Nielsen P.H."/>
        </authorList>
    </citation>
    <scope>NUCLEOTIDE SEQUENCE</scope>
    <source>
        <strain evidence="8">Run_A_D11</strain>
    </source>
</reference>
<dbReference type="Gene3D" id="1.10.443.10">
    <property type="entry name" value="Intergrase catalytic core"/>
    <property type="match status" value="1"/>
</dbReference>
<accession>W6MBV5</accession>
<dbReference type="RefSeq" id="WP_048670674.1">
    <property type="nucleotide sequence ID" value="NZ_CBTJ020000020.1"/>
</dbReference>
<evidence type="ECO:0000259" key="6">
    <source>
        <dbReference type="PROSITE" id="PS51898"/>
    </source>
</evidence>